<dbReference type="EMBL" id="MIJE01000034">
    <property type="protein sequence ID" value="OEF95886.1"/>
    <property type="molecule type" value="Genomic_DNA"/>
</dbReference>
<sequence length="387" mass="43820">MGDAKARILVVDDKRVNRVILERHLQKAGYSNIIHAENGQEALDIIKQELPDLILLDIVMPGIDGFEVCRRVKQNPDTKMLPIVMVTALNDQESKLECINIGADDILNKPVDPAELTARVRSLIHVKNYFDQLQKLNYQLLDSIKKAERIQRALLPKKFPEVEGVVFDAYYKPAEYIGGDCYNVFQLNPNQICLYIADVTGHHFDAAMLTVFIKEVISSYARQVTMQDAAFSPKDCLDILDKAFKKEGFPIEIFITIYLAVYDVPTKTLTYSSAGFAQAPIVYGRETRKLPCPGKLIMGLETEDGFDEMQTTLQDGEAIIFYTDGIIEQLDNSLEHHFGEQRLIDIINNIPENEKQKLISNIIEELENYAGSKEFQDDVAILNMIVT</sequence>
<dbReference type="GO" id="GO:0000160">
    <property type="term" value="P:phosphorelay signal transduction system"/>
    <property type="evidence" value="ECO:0007669"/>
    <property type="project" value="InterPro"/>
</dbReference>
<evidence type="ECO:0000313" key="5">
    <source>
        <dbReference type="Proteomes" id="UP000094296"/>
    </source>
</evidence>
<dbReference type="InterPro" id="IPR036457">
    <property type="entry name" value="PPM-type-like_dom_sf"/>
</dbReference>
<organism evidence="4 5">
    <name type="scientific">Desulfuribacillus alkaliarsenatis</name>
    <dbReference type="NCBI Taxonomy" id="766136"/>
    <lineage>
        <taxon>Bacteria</taxon>
        <taxon>Bacillati</taxon>
        <taxon>Bacillota</taxon>
        <taxon>Desulfuribacillia</taxon>
        <taxon>Desulfuribacillales</taxon>
        <taxon>Desulfuribacillaceae</taxon>
        <taxon>Desulfuribacillus</taxon>
    </lineage>
</organism>
<dbReference type="InterPro" id="IPR052016">
    <property type="entry name" value="Bact_Sigma-Reg"/>
</dbReference>
<dbReference type="GO" id="GO:0016791">
    <property type="term" value="F:phosphatase activity"/>
    <property type="evidence" value="ECO:0007669"/>
    <property type="project" value="TreeGrafter"/>
</dbReference>
<dbReference type="PROSITE" id="PS50110">
    <property type="entry name" value="RESPONSE_REGULATORY"/>
    <property type="match status" value="1"/>
</dbReference>
<dbReference type="InterPro" id="IPR001789">
    <property type="entry name" value="Sig_transdc_resp-reg_receiver"/>
</dbReference>
<name>A0A1E5FZ77_9FIRM</name>
<dbReference type="SUPFAM" id="SSF81606">
    <property type="entry name" value="PP2C-like"/>
    <property type="match status" value="1"/>
</dbReference>
<evidence type="ECO:0000256" key="2">
    <source>
        <dbReference type="PROSITE-ProRule" id="PRU00169"/>
    </source>
</evidence>
<dbReference type="Proteomes" id="UP000094296">
    <property type="component" value="Unassembled WGS sequence"/>
</dbReference>
<dbReference type="PANTHER" id="PTHR43156:SF2">
    <property type="entry name" value="STAGE II SPORULATION PROTEIN E"/>
    <property type="match status" value="1"/>
</dbReference>
<proteinExistence type="predicted"/>
<dbReference type="InterPro" id="IPR011006">
    <property type="entry name" value="CheY-like_superfamily"/>
</dbReference>
<evidence type="ECO:0000259" key="3">
    <source>
        <dbReference type="PROSITE" id="PS50110"/>
    </source>
</evidence>
<dbReference type="SMART" id="SM00331">
    <property type="entry name" value="PP2C_SIG"/>
    <property type="match status" value="1"/>
</dbReference>
<evidence type="ECO:0000313" key="4">
    <source>
        <dbReference type="EMBL" id="OEF95886.1"/>
    </source>
</evidence>
<dbReference type="SMART" id="SM00448">
    <property type="entry name" value="REC"/>
    <property type="match status" value="1"/>
</dbReference>
<feature type="domain" description="Response regulatory" evidence="3">
    <location>
        <begin position="7"/>
        <end position="124"/>
    </location>
</feature>
<feature type="modified residue" description="4-aspartylphosphate" evidence="2">
    <location>
        <position position="57"/>
    </location>
</feature>
<protein>
    <recommendedName>
        <fullName evidence="3">Response regulatory domain-containing protein</fullName>
    </recommendedName>
</protein>
<comment type="caution">
    <text evidence="4">The sequence shown here is derived from an EMBL/GenBank/DDBJ whole genome shotgun (WGS) entry which is preliminary data.</text>
</comment>
<gene>
    <name evidence="4" type="ORF">BHF68_10870</name>
</gene>
<dbReference type="InterPro" id="IPR001932">
    <property type="entry name" value="PPM-type_phosphatase-like_dom"/>
</dbReference>
<accession>A0A1E5FZ77</accession>
<keyword evidence="5" id="KW-1185">Reference proteome</keyword>
<keyword evidence="1" id="KW-0378">Hydrolase</keyword>
<dbReference type="Pfam" id="PF07228">
    <property type="entry name" value="SpoIIE"/>
    <property type="match status" value="1"/>
</dbReference>
<dbReference type="OrthoDB" id="9763484at2"/>
<dbReference type="STRING" id="766136.BHF68_10870"/>
<dbReference type="AlphaFoldDB" id="A0A1E5FZ77"/>
<dbReference type="Gene3D" id="3.40.50.2300">
    <property type="match status" value="1"/>
</dbReference>
<evidence type="ECO:0000256" key="1">
    <source>
        <dbReference type="ARBA" id="ARBA00022801"/>
    </source>
</evidence>
<dbReference type="Pfam" id="PF00072">
    <property type="entry name" value="Response_reg"/>
    <property type="match status" value="1"/>
</dbReference>
<keyword evidence="2" id="KW-0597">Phosphoprotein</keyword>
<dbReference type="SUPFAM" id="SSF52172">
    <property type="entry name" value="CheY-like"/>
    <property type="match status" value="1"/>
</dbReference>
<reference evidence="4 5" key="1">
    <citation type="submission" date="2016-09" db="EMBL/GenBank/DDBJ databases">
        <title>Draft genome sequence for the type strain of Desulfuribacillus alkaliarsenatis AHT28, an obligately anaerobic, sulfidogenic bacterium isolated from Russian soda lake sediments.</title>
        <authorList>
            <person name="Abin C.A."/>
            <person name="Hollibaugh J.T."/>
        </authorList>
    </citation>
    <scope>NUCLEOTIDE SEQUENCE [LARGE SCALE GENOMIC DNA]</scope>
    <source>
        <strain evidence="4 5">AHT28</strain>
    </source>
</reference>
<dbReference type="PANTHER" id="PTHR43156">
    <property type="entry name" value="STAGE II SPORULATION PROTEIN E-RELATED"/>
    <property type="match status" value="1"/>
</dbReference>
<dbReference type="Gene3D" id="3.60.40.10">
    <property type="entry name" value="PPM-type phosphatase domain"/>
    <property type="match status" value="1"/>
</dbReference>
<dbReference type="RefSeq" id="WP_069644159.1">
    <property type="nucleotide sequence ID" value="NZ_MIJE01000034.1"/>
</dbReference>